<gene>
    <name evidence="1" type="ORF">ERS852411_03303</name>
</gene>
<proteinExistence type="predicted"/>
<evidence type="ECO:0000313" key="1">
    <source>
        <dbReference type="EMBL" id="CUP56614.1"/>
    </source>
</evidence>
<dbReference type="RefSeq" id="WP_021630485.1">
    <property type="nucleotide sequence ID" value="NZ_JADNAN010000199.1"/>
</dbReference>
<dbReference type="AlphaFoldDB" id="A0A174P6S3"/>
<dbReference type="Proteomes" id="UP000095746">
    <property type="component" value="Unassembled WGS sequence"/>
</dbReference>
<reference evidence="1 2" key="1">
    <citation type="submission" date="2015-09" db="EMBL/GenBank/DDBJ databases">
        <authorList>
            <consortium name="Pathogen Informatics"/>
        </authorList>
    </citation>
    <scope>NUCLEOTIDE SEQUENCE [LARGE SCALE GENOMIC DNA]</scope>
    <source>
        <strain evidence="1 2">2789STDY5608854</strain>
    </source>
</reference>
<organism evidence="1 2">
    <name type="scientific">Flavonifractor plautii</name>
    <name type="common">Fusobacterium plautii</name>
    <dbReference type="NCBI Taxonomy" id="292800"/>
    <lineage>
        <taxon>Bacteria</taxon>
        <taxon>Bacillati</taxon>
        <taxon>Bacillota</taxon>
        <taxon>Clostridia</taxon>
        <taxon>Eubacteriales</taxon>
        <taxon>Oscillospiraceae</taxon>
        <taxon>Flavonifractor</taxon>
    </lineage>
</organism>
<protein>
    <submittedName>
        <fullName evidence="1">Uncharacterized protein</fullName>
    </submittedName>
</protein>
<evidence type="ECO:0000313" key="2">
    <source>
        <dbReference type="Proteomes" id="UP000095746"/>
    </source>
</evidence>
<sequence>MKKKKLWIALLVAFVVLAASVVYLNRAVIFQRGNPIPYLTAAARISEKNPYVAVDEAKGIYISKRGECPELLEYYQEKTGMEFVEQAGSSYLFTDGSRNEVASSEVYWGRYTVWVLPTMEAAENFDAEQYDAKPVIYLYPEKKAEVTVKLNYAGELTCTYPAYNDGWKVCASPDGTLTDADGQTYNYLYWEGVNSVVYDFSEGFCVAGSDTAAFLENTLNQLGLTRKEANEFIVYWLPLMKENPYNLIAFQSDSYTQTAQLSIEPAPDTLLRVFMAWKPLESAVDISTQNLTAPVRTGFTAVEWGGCQVR</sequence>
<name>A0A174P6S3_FLAPL</name>
<accession>A0A174P6S3</accession>
<dbReference type="EMBL" id="CYZT01000404">
    <property type="protein sequence ID" value="CUP56614.1"/>
    <property type="molecule type" value="Genomic_DNA"/>
</dbReference>